<feature type="region of interest" description="Disordered" evidence="1">
    <location>
        <begin position="16"/>
        <end position="42"/>
    </location>
</feature>
<evidence type="ECO:0000256" key="1">
    <source>
        <dbReference type="SAM" id="MobiDB-lite"/>
    </source>
</evidence>
<reference evidence="2" key="2">
    <citation type="submission" date="2015-07" db="EMBL/GenBank/DDBJ databases">
        <title>Plasmids, circular viruses and viroids from rat gut.</title>
        <authorList>
            <person name="Jorgensen T.J."/>
            <person name="Hansen M.A."/>
            <person name="Xu Z."/>
            <person name="Tabak M.A."/>
            <person name="Sorensen S.J."/>
            <person name="Hansen L.H."/>
        </authorList>
    </citation>
    <scope>NUCLEOTIDE SEQUENCE</scope>
    <source>
        <plasmid evidence="2">pRGFK0761</plasmid>
    </source>
</reference>
<dbReference type="AlphaFoldDB" id="A0A0H5Q2Y4"/>
<geneLocation type="plasmid" evidence="2">
    <name>pRGFK0761</name>
</geneLocation>
<proteinExistence type="predicted"/>
<keyword evidence="2" id="KW-0614">Plasmid</keyword>
<name>A0A0H5Q2Y4_9ZZZZ</name>
<evidence type="ECO:0000313" key="2">
    <source>
        <dbReference type="EMBL" id="CRY95745.1"/>
    </source>
</evidence>
<organism evidence="2">
    <name type="scientific">uncultured prokaryote</name>
    <dbReference type="NCBI Taxonomy" id="198431"/>
    <lineage>
        <taxon>unclassified sequences</taxon>
        <taxon>environmental samples</taxon>
    </lineage>
</organism>
<sequence length="85" mass="9595">MAGKAKFDQEAAFKSIVGADRQPAPEPGAVDQPVAGETKNKSRVQRSYYIDRDLDKALRRMGLEEEKKLTEVVNEILRMGLQKYL</sequence>
<dbReference type="EMBL" id="LN853370">
    <property type="protein sequence ID" value="CRY95745.1"/>
    <property type="molecule type" value="Genomic_DNA"/>
</dbReference>
<reference evidence="2" key="1">
    <citation type="submission" date="2015-06" db="EMBL/GenBank/DDBJ databases">
        <authorList>
            <person name="Joergensen T."/>
        </authorList>
    </citation>
    <scope>NUCLEOTIDE SEQUENCE</scope>
    <source>
        <plasmid evidence="2">pRGFK0761</plasmid>
    </source>
</reference>
<protein>
    <submittedName>
        <fullName evidence="2">Uncharacterized protein</fullName>
    </submittedName>
</protein>
<accession>A0A0H5Q2Y4</accession>